<dbReference type="EMBL" id="JACJSI010000200">
    <property type="protein sequence ID" value="MBD2534832.1"/>
    <property type="molecule type" value="Genomic_DNA"/>
</dbReference>
<dbReference type="SUPFAM" id="SSF52540">
    <property type="entry name" value="P-loop containing nucleoside triphosphate hydrolases"/>
    <property type="match status" value="1"/>
</dbReference>
<evidence type="ECO:0000313" key="4">
    <source>
        <dbReference type="Proteomes" id="UP000623440"/>
    </source>
</evidence>
<accession>A0ABR8DZC4</accession>
<evidence type="ECO:0000259" key="1">
    <source>
        <dbReference type="Pfam" id="PF20703"/>
    </source>
</evidence>
<feature type="domain" description="vWA-MoxR associated protein N-terminal HTH" evidence="2">
    <location>
        <begin position="11"/>
        <end position="92"/>
    </location>
</feature>
<gene>
    <name evidence="3" type="ORF">H6G97_37425</name>
</gene>
<keyword evidence="3" id="KW-0067">ATP-binding</keyword>
<dbReference type="InterPro" id="IPR027417">
    <property type="entry name" value="P-loop_NTPase"/>
</dbReference>
<evidence type="ECO:0000313" key="3">
    <source>
        <dbReference type="EMBL" id="MBD2534832.1"/>
    </source>
</evidence>
<protein>
    <submittedName>
        <fullName evidence="3">ATP-binding protein</fullName>
    </submittedName>
</protein>
<feature type="domain" description="Novel STAND NTPase 1" evidence="1">
    <location>
        <begin position="127"/>
        <end position="262"/>
    </location>
</feature>
<evidence type="ECO:0000259" key="2">
    <source>
        <dbReference type="Pfam" id="PF26355"/>
    </source>
</evidence>
<name>A0ABR8DZC4_9NOSO</name>
<reference evidence="3 4" key="1">
    <citation type="journal article" date="2020" name="ISME J.">
        <title>Comparative genomics reveals insights into cyanobacterial evolution and habitat adaptation.</title>
        <authorList>
            <person name="Chen M.Y."/>
            <person name="Teng W.K."/>
            <person name="Zhao L."/>
            <person name="Hu C.X."/>
            <person name="Zhou Y.K."/>
            <person name="Han B.P."/>
            <person name="Song L.R."/>
            <person name="Shu W.S."/>
        </authorList>
    </citation>
    <scope>NUCLEOTIDE SEQUENCE [LARGE SCALE GENOMIC DNA]</scope>
    <source>
        <strain evidence="3 4">FACHB-838</strain>
    </source>
</reference>
<dbReference type="GO" id="GO:0005524">
    <property type="term" value="F:ATP binding"/>
    <property type="evidence" value="ECO:0007669"/>
    <property type="project" value="UniProtKB-KW"/>
</dbReference>
<keyword evidence="3" id="KW-0547">Nucleotide-binding</keyword>
<sequence>MVLSNNLDKIDIEKVLEILEEQVLTITGKELTEAEKVVIKGAWKAEDYNEIACSSGYGMYYLQQKVGPPLWIMLTKVVGRKVKKANLKDILLKLAKKDYFKRLEVSYLDNDSLVGKTKIYGELPKIEYFYGRQEEINSLKNQIILFKQRCISITGVGGVGKSSLVVKLLEEILFENSNLYEYVVWKKVERTSTINDIVTELIKVFDIDQGNDESFRFKVSLLSKKLSLHKCLLVIDGFEALVQEGFSENKIEFEDFLSGITKEQGLSCTIIATQVPLKEFSYFAINLPILSLKLDGLEISAAIEMLHNKGLQGKECKELVETYRGNPSELEAVAEKIHRFFGGNIESFFEYRTTVISSRFQAMLHKQFEPNGFLNNLQKTILIYLANELKENSTPVSFTKLIDDLKEQLGLSLSIFEIMADIDILEQRSLVERIKYQDKKETRYTLQPVIKKYILIDPLGLIHEKSNKPKKSTQTANIL</sequence>
<organism evidence="3 4">
    <name type="scientific">Nostoc flagelliforme FACHB-838</name>
    <dbReference type="NCBI Taxonomy" id="2692904"/>
    <lineage>
        <taxon>Bacteria</taxon>
        <taxon>Bacillati</taxon>
        <taxon>Cyanobacteriota</taxon>
        <taxon>Cyanophyceae</taxon>
        <taxon>Nostocales</taxon>
        <taxon>Nostocaceae</taxon>
        <taxon>Nostoc</taxon>
    </lineage>
</organism>
<keyword evidence="4" id="KW-1185">Reference proteome</keyword>
<proteinExistence type="predicted"/>
<comment type="caution">
    <text evidence="3">The sequence shown here is derived from an EMBL/GenBank/DDBJ whole genome shotgun (WGS) entry which is preliminary data.</text>
</comment>
<dbReference type="Pfam" id="PF20703">
    <property type="entry name" value="nSTAND1"/>
    <property type="match status" value="1"/>
</dbReference>
<dbReference type="InterPro" id="IPR049052">
    <property type="entry name" value="nSTAND1"/>
</dbReference>
<dbReference type="Proteomes" id="UP000623440">
    <property type="component" value="Unassembled WGS sequence"/>
</dbReference>
<dbReference type="InterPro" id="IPR058651">
    <property type="entry name" value="HTH_VMAP-M9"/>
</dbReference>
<dbReference type="Pfam" id="PF26355">
    <property type="entry name" value="HTH_VMAP-M9"/>
    <property type="match status" value="1"/>
</dbReference>
<dbReference type="Gene3D" id="3.40.50.300">
    <property type="entry name" value="P-loop containing nucleotide triphosphate hydrolases"/>
    <property type="match status" value="1"/>
</dbReference>